<gene>
    <name evidence="4" type="ORF">MNVM_41480</name>
</gene>
<dbReference type="FunFam" id="1.20.1260.20:FF:000001">
    <property type="entry name" value="PPE family protein PPE41"/>
    <property type="match status" value="1"/>
</dbReference>
<dbReference type="Pfam" id="PF12484">
    <property type="entry name" value="PPE-SVP"/>
    <property type="match status" value="1"/>
</dbReference>
<reference evidence="4 5" key="1">
    <citation type="journal article" date="2019" name="Emerg. Microbes Infect.">
        <title>Comprehensive subspecies identification of 175 nontuberculous mycobacteria species based on 7547 genomic profiles.</title>
        <authorList>
            <person name="Matsumoto Y."/>
            <person name="Kinjo T."/>
            <person name="Motooka D."/>
            <person name="Nabeya D."/>
            <person name="Jung N."/>
            <person name="Uechi K."/>
            <person name="Horii T."/>
            <person name="Iida T."/>
            <person name="Fujita J."/>
            <person name="Nakamura S."/>
        </authorList>
    </citation>
    <scope>NUCLEOTIDE SEQUENCE [LARGE SCALE GENOMIC DNA]</scope>
    <source>
        <strain evidence="4 5">JCM 6391</strain>
    </source>
</reference>
<keyword evidence="5" id="KW-1185">Reference proteome</keyword>
<name>A0A7I7JT77_9MYCO</name>
<accession>A0A7I7JT77</accession>
<dbReference type="RefSeq" id="WP_193465525.1">
    <property type="nucleotide sequence ID" value="NZ_AP022562.1"/>
</dbReference>
<dbReference type="Proteomes" id="UP000466997">
    <property type="component" value="Chromosome"/>
</dbReference>
<dbReference type="PANTHER" id="PTHR46766:SF1">
    <property type="entry name" value="GLUTAMINE-RICH PROTEIN 2"/>
    <property type="match status" value="1"/>
</dbReference>
<dbReference type="Pfam" id="PF00823">
    <property type="entry name" value="PPE"/>
    <property type="match status" value="1"/>
</dbReference>
<comment type="similarity">
    <text evidence="1">Belongs to the mycobacterial PPE family.</text>
</comment>
<dbReference type="InterPro" id="IPR038332">
    <property type="entry name" value="PPE_sf"/>
</dbReference>
<evidence type="ECO:0000313" key="4">
    <source>
        <dbReference type="EMBL" id="BBX15067.1"/>
    </source>
</evidence>
<dbReference type="InterPro" id="IPR000030">
    <property type="entry name" value="PPE_dom"/>
</dbReference>
<dbReference type="PANTHER" id="PTHR46766">
    <property type="entry name" value="GLUTAMINE-RICH PROTEIN 2"/>
    <property type="match status" value="1"/>
</dbReference>
<evidence type="ECO:0000259" key="2">
    <source>
        <dbReference type="Pfam" id="PF00823"/>
    </source>
</evidence>
<evidence type="ECO:0000256" key="1">
    <source>
        <dbReference type="ARBA" id="ARBA00010652"/>
    </source>
</evidence>
<evidence type="ECO:0000259" key="3">
    <source>
        <dbReference type="Pfam" id="PF12484"/>
    </source>
</evidence>
<sequence>MPDFGALPPETNSARMYAGPGAGPMLAAAGAWRGLAGELGAVASAYQAVIAELTGQAWFGPASQAMAAATAPYVNWLTATTAVAEQTASRLMQAVSDFEQAFAAIVPPPVIAANRSLLAALVASDVLGQNATAIAAMEAEYGQMWLQDAMVMYGYAARSAAATAVQPFTSPPTVVAGPSGGQNAAVTPADTGGVHNQLSQLLNAIPQALRGLSGSGGTQAAPVDVLGSAQSTDPVSQGASYLETLARTVLPANDTNISVLYGMGQYARNLNTDLDISQATGGRAGFGSGTTALGVVESGGGVRPAVAASAGNAGVVGKLAVPPAWAESVPEATTTAAVPTAAPAAAAAAPEGHGAGMAAAAMTAGRAGRRSRAKRAGAQGERIGDRFTEAGEVRHWHVEPGGLKSLLGEVAGQPGVHEIYFDTEAQVPPDTGSPRGRR</sequence>
<evidence type="ECO:0008006" key="6">
    <source>
        <dbReference type="Google" id="ProtNLM"/>
    </source>
</evidence>
<dbReference type="Gene3D" id="1.20.1260.20">
    <property type="entry name" value="PPE superfamily"/>
    <property type="match status" value="1"/>
</dbReference>
<feature type="domain" description="PPE family C-terminal" evidence="3">
    <location>
        <begin position="307"/>
        <end position="386"/>
    </location>
</feature>
<dbReference type="SUPFAM" id="SSF140459">
    <property type="entry name" value="PE/PPE dimer-like"/>
    <property type="match status" value="1"/>
</dbReference>
<dbReference type="KEGG" id="mnm:MNVM_41480"/>
<dbReference type="GO" id="GO:0052572">
    <property type="term" value="P:response to host immune response"/>
    <property type="evidence" value="ECO:0007669"/>
    <property type="project" value="TreeGrafter"/>
</dbReference>
<organism evidence="4 5">
    <name type="scientific">Mycobacterium novum</name>
    <dbReference type="NCBI Taxonomy" id="2492438"/>
    <lineage>
        <taxon>Bacteria</taxon>
        <taxon>Bacillati</taxon>
        <taxon>Actinomycetota</taxon>
        <taxon>Actinomycetes</taxon>
        <taxon>Mycobacteriales</taxon>
        <taxon>Mycobacteriaceae</taxon>
        <taxon>Mycobacterium</taxon>
    </lineage>
</organism>
<proteinExistence type="inferred from homology"/>
<evidence type="ECO:0000313" key="5">
    <source>
        <dbReference type="Proteomes" id="UP000466997"/>
    </source>
</evidence>
<dbReference type="InterPro" id="IPR022171">
    <property type="entry name" value="PPE_C"/>
</dbReference>
<dbReference type="AlphaFoldDB" id="A0A7I7JT77"/>
<protein>
    <recommendedName>
        <fullName evidence="6">PPE family protein</fullName>
    </recommendedName>
</protein>
<dbReference type="EMBL" id="AP022562">
    <property type="protein sequence ID" value="BBX15067.1"/>
    <property type="molecule type" value="Genomic_DNA"/>
</dbReference>
<feature type="domain" description="PPE" evidence="2">
    <location>
        <begin position="3"/>
        <end position="165"/>
    </location>
</feature>